<dbReference type="EMBL" id="PDUD01000042">
    <property type="protein sequence ID" value="PHN02310.1"/>
    <property type="molecule type" value="Genomic_DNA"/>
</dbReference>
<evidence type="ECO:0000313" key="11">
    <source>
        <dbReference type="Proteomes" id="UP000223913"/>
    </source>
</evidence>
<comment type="caution">
    <text evidence="10">The sequence shown here is derived from an EMBL/GenBank/DDBJ whole genome shotgun (WGS) entry which is preliminary data.</text>
</comment>
<sequence length="437" mass="47849">MNILQLSWKNLINKPLSMLLSTILFALGVGLVSLIMLLNKQLDQQFARNLEGIDMVIGAKGSPLQLVLSSIYHLDAPTGNINIGEAKAFLRPEHPLINRAIPLSLGDSYRGYRIVGTNHNIIDHYGAEISEGKIWEAPLEVTIGSRVAEREGLKIGDTFYSTHGLDINEDLEHDDAGAFRVVGILQPGGTVIDQLILTAAESIWEVHDHAPAPVGAAPAEEEHDHEAGEEHAEGEEHTEATHAAPATDIPLHERVDKDITAILVNFKARNAMTLNLPRTINENTNLMAANPSYEISKLFDQLGLGEQVLRWLAYIIIGVSFLSIFISLFNSLKDRKYELAIMRTLGASPGKLFLLIIFEGLLLAVLGYILGILLSHVGIEMIGQFVKKADRYGFTGKTFLPGEGWLFLGALFVGLLAAVIPAWQARQTDIHDTLAEG</sequence>
<dbReference type="InterPro" id="IPR003838">
    <property type="entry name" value="ABC3_permease_C"/>
</dbReference>
<feature type="domain" description="MacB-like periplasmic core" evidence="9">
    <location>
        <begin position="19"/>
        <end position="190"/>
    </location>
</feature>
<evidence type="ECO:0000259" key="9">
    <source>
        <dbReference type="Pfam" id="PF12704"/>
    </source>
</evidence>
<dbReference type="Pfam" id="PF02687">
    <property type="entry name" value="FtsX"/>
    <property type="match status" value="1"/>
</dbReference>
<name>A0A2D0N1K0_FLAN2</name>
<keyword evidence="3 7" id="KW-0812">Transmembrane</keyword>
<keyword evidence="5 7" id="KW-0472">Membrane</keyword>
<dbReference type="InterPro" id="IPR051125">
    <property type="entry name" value="ABC-4/HrtB_transporter"/>
</dbReference>
<feature type="region of interest" description="Disordered" evidence="6">
    <location>
        <begin position="214"/>
        <end position="246"/>
    </location>
</feature>
<feature type="domain" description="ABC3 transporter permease C-terminal" evidence="8">
    <location>
        <begin position="313"/>
        <end position="428"/>
    </location>
</feature>
<protein>
    <recommendedName>
        <fullName evidence="12">ABC transporter permease</fullName>
    </recommendedName>
</protein>
<dbReference type="PANTHER" id="PTHR43738">
    <property type="entry name" value="ABC TRANSPORTER, MEMBRANE PROTEIN"/>
    <property type="match status" value="1"/>
</dbReference>
<evidence type="ECO:0000256" key="1">
    <source>
        <dbReference type="ARBA" id="ARBA00004651"/>
    </source>
</evidence>
<evidence type="ECO:0000259" key="8">
    <source>
        <dbReference type="Pfam" id="PF02687"/>
    </source>
</evidence>
<dbReference type="PANTHER" id="PTHR43738:SF2">
    <property type="entry name" value="ABC TRANSPORTER PERMEASE"/>
    <property type="match status" value="1"/>
</dbReference>
<keyword evidence="11" id="KW-1185">Reference proteome</keyword>
<feature type="transmembrane region" description="Helical" evidence="7">
    <location>
        <begin position="311"/>
        <end position="332"/>
    </location>
</feature>
<dbReference type="GO" id="GO:0005886">
    <property type="term" value="C:plasma membrane"/>
    <property type="evidence" value="ECO:0007669"/>
    <property type="project" value="UniProtKB-SubCell"/>
</dbReference>
<evidence type="ECO:0000256" key="6">
    <source>
        <dbReference type="SAM" id="MobiDB-lite"/>
    </source>
</evidence>
<evidence type="ECO:0000256" key="7">
    <source>
        <dbReference type="SAM" id="Phobius"/>
    </source>
</evidence>
<dbReference type="RefSeq" id="WP_099154338.1">
    <property type="nucleotide sequence ID" value="NZ_PDUD01000042.1"/>
</dbReference>
<evidence type="ECO:0000256" key="3">
    <source>
        <dbReference type="ARBA" id="ARBA00022692"/>
    </source>
</evidence>
<evidence type="ECO:0000256" key="5">
    <source>
        <dbReference type="ARBA" id="ARBA00023136"/>
    </source>
</evidence>
<gene>
    <name evidence="10" type="ORF">CRP01_32965</name>
</gene>
<dbReference type="AlphaFoldDB" id="A0A2D0N1K0"/>
<proteinExistence type="predicted"/>
<evidence type="ECO:0008006" key="12">
    <source>
        <dbReference type="Google" id="ProtNLM"/>
    </source>
</evidence>
<feature type="compositionally biased region" description="Basic and acidic residues" evidence="6">
    <location>
        <begin position="220"/>
        <end position="240"/>
    </location>
</feature>
<dbReference type="OrthoDB" id="9784014at2"/>
<feature type="transmembrane region" description="Helical" evidence="7">
    <location>
        <begin position="404"/>
        <end position="423"/>
    </location>
</feature>
<evidence type="ECO:0000256" key="2">
    <source>
        <dbReference type="ARBA" id="ARBA00022475"/>
    </source>
</evidence>
<evidence type="ECO:0000256" key="4">
    <source>
        <dbReference type="ARBA" id="ARBA00022989"/>
    </source>
</evidence>
<feature type="transmembrane region" description="Helical" evidence="7">
    <location>
        <begin position="16"/>
        <end position="38"/>
    </location>
</feature>
<dbReference type="Proteomes" id="UP000223913">
    <property type="component" value="Unassembled WGS sequence"/>
</dbReference>
<keyword evidence="4 7" id="KW-1133">Transmembrane helix</keyword>
<reference evidence="10 11" key="1">
    <citation type="submission" date="2017-10" db="EMBL/GenBank/DDBJ databases">
        <title>The draft genome sequence of Lewinella nigricans NBRC 102662.</title>
        <authorList>
            <person name="Wang K."/>
        </authorList>
    </citation>
    <scope>NUCLEOTIDE SEQUENCE [LARGE SCALE GENOMIC DNA]</scope>
    <source>
        <strain evidence="10 11">NBRC 102662</strain>
    </source>
</reference>
<dbReference type="Pfam" id="PF12704">
    <property type="entry name" value="MacB_PCD"/>
    <property type="match status" value="1"/>
</dbReference>
<organism evidence="10 11">
    <name type="scientific">Flavilitoribacter nigricans (strain ATCC 23147 / DSM 23189 / NBRC 102662 / NCIMB 1420 / SS-2)</name>
    <name type="common">Lewinella nigricans</name>
    <dbReference type="NCBI Taxonomy" id="1122177"/>
    <lineage>
        <taxon>Bacteria</taxon>
        <taxon>Pseudomonadati</taxon>
        <taxon>Bacteroidota</taxon>
        <taxon>Saprospiria</taxon>
        <taxon>Saprospirales</taxon>
        <taxon>Lewinellaceae</taxon>
        <taxon>Flavilitoribacter</taxon>
    </lineage>
</organism>
<dbReference type="InterPro" id="IPR025857">
    <property type="entry name" value="MacB_PCD"/>
</dbReference>
<comment type="subcellular location">
    <subcellularLocation>
        <location evidence="1">Cell membrane</location>
        <topology evidence="1">Multi-pass membrane protein</topology>
    </subcellularLocation>
</comment>
<accession>A0A2D0N1K0</accession>
<evidence type="ECO:0000313" key="10">
    <source>
        <dbReference type="EMBL" id="PHN02310.1"/>
    </source>
</evidence>
<feature type="transmembrane region" description="Helical" evidence="7">
    <location>
        <begin position="352"/>
        <end position="374"/>
    </location>
</feature>
<keyword evidence="2" id="KW-1003">Cell membrane</keyword>